<evidence type="ECO:0000313" key="1">
    <source>
        <dbReference type="EMBL" id="KIZ39056.1"/>
    </source>
</evidence>
<dbReference type="Proteomes" id="UP000032515">
    <property type="component" value="Unassembled WGS sequence"/>
</dbReference>
<protein>
    <submittedName>
        <fullName evidence="1">Uncharacterized protein</fullName>
    </submittedName>
</protein>
<organism evidence="1 2">
    <name type="scientific">Rhodopseudomonas palustris</name>
    <dbReference type="NCBI Taxonomy" id="1076"/>
    <lineage>
        <taxon>Bacteria</taxon>
        <taxon>Pseudomonadati</taxon>
        <taxon>Pseudomonadota</taxon>
        <taxon>Alphaproteobacteria</taxon>
        <taxon>Hyphomicrobiales</taxon>
        <taxon>Nitrobacteraceae</taxon>
        <taxon>Rhodopseudomonas</taxon>
    </lineage>
</organism>
<sequence length="96" mass="10903">MIVVRVELHSAISGKVTEIARMLICNIGGTNRRGNYQVETLRGRDKEALDRRSVNRKAVVTNYPRLDLHVWHLVARALLNMSYADEKSALTESQEP</sequence>
<dbReference type="AlphaFoldDB" id="A0A0D7EEI0"/>
<dbReference type="PATRIC" id="fig|1076.23.peg.5069"/>
<proteinExistence type="predicted"/>
<dbReference type="OrthoDB" id="8242456at2"/>
<dbReference type="EMBL" id="JXXE01000467">
    <property type="protein sequence ID" value="KIZ39056.1"/>
    <property type="molecule type" value="Genomic_DNA"/>
</dbReference>
<gene>
    <name evidence="1" type="ORF">OO17_21600</name>
</gene>
<accession>A0A0D7EEI0</accession>
<evidence type="ECO:0000313" key="2">
    <source>
        <dbReference type="Proteomes" id="UP000032515"/>
    </source>
</evidence>
<name>A0A0D7EEI0_RHOPL</name>
<comment type="caution">
    <text evidence="1">The sequence shown here is derived from an EMBL/GenBank/DDBJ whole genome shotgun (WGS) entry which is preliminary data.</text>
</comment>
<reference evidence="1 2" key="1">
    <citation type="submission" date="2014-11" db="EMBL/GenBank/DDBJ databases">
        <title>Genomics and ecophysiology of heterotrophic nitrogen fixing bacteria isolated from estuarine surface water.</title>
        <authorList>
            <person name="Bentzon-Tilia M."/>
            <person name="Severin I."/>
            <person name="Hansen L.H."/>
            <person name="Riemann L."/>
        </authorList>
    </citation>
    <scope>NUCLEOTIDE SEQUENCE [LARGE SCALE GENOMIC DNA]</scope>
    <source>
        <strain evidence="1 2">BAL398</strain>
    </source>
</reference>
<dbReference type="RefSeq" id="WP_044415457.1">
    <property type="nucleotide sequence ID" value="NZ_JXXE01000467.1"/>
</dbReference>